<gene>
    <name evidence="2" type="ORF">I5Q82_18000</name>
</gene>
<evidence type="ECO:0000313" key="2">
    <source>
        <dbReference type="EMBL" id="QQR29876.1"/>
    </source>
</evidence>
<dbReference type="Proteomes" id="UP000596035">
    <property type="component" value="Chromosome"/>
</dbReference>
<evidence type="ECO:0000256" key="1">
    <source>
        <dbReference type="SAM" id="SignalP"/>
    </source>
</evidence>
<feature type="signal peptide" evidence="1">
    <location>
        <begin position="1"/>
        <end position="24"/>
    </location>
</feature>
<proteinExistence type="predicted"/>
<keyword evidence="1" id="KW-0732">Signal</keyword>
<feature type="chain" id="PRO_5041740637" evidence="1">
    <location>
        <begin position="25"/>
        <end position="151"/>
    </location>
</feature>
<dbReference type="EMBL" id="CP065321">
    <property type="protein sequence ID" value="QQR29876.1"/>
    <property type="molecule type" value="Genomic_DNA"/>
</dbReference>
<evidence type="ECO:0000313" key="3">
    <source>
        <dbReference type="Proteomes" id="UP000596035"/>
    </source>
</evidence>
<organism evidence="2 3">
    <name type="scientific">Acutalibacter muris</name>
    <dbReference type="NCBI Taxonomy" id="1796620"/>
    <lineage>
        <taxon>Bacteria</taxon>
        <taxon>Bacillati</taxon>
        <taxon>Bacillota</taxon>
        <taxon>Clostridia</taxon>
        <taxon>Eubacteriales</taxon>
        <taxon>Acutalibacteraceae</taxon>
        <taxon>Acutalibacter</taxon>
    </lineage>
</organism>
<accession>A0AA92L5I2</accession>
<dbReference type="AlphaFoldDB" id="A0AA92L5I2"/>
<sequence>MKKIISLGLVFLLAFVCFTFPASAQEVVSINTSTSIETFTDGSYFIIETGSYPTSARASTKNGYKTATYYTSSNVAVWAVTVNGSFSYNGTTSTATSASCSITRYDSNTSTISKNAYTSGSSAVGTATVKYKRIYTDKTVTLTCDRNGNLS</sequence>
<dbReference type="RefSeq" id="WP_157130559.1">
    <property type="nucleotide sequence ID" value="NZ_CAJTCQ010000017.1"/>
</dbReference>
<protein>
    <submittedName>
        <fullName evidence="2">Uncharacterized protein</fullName>
    </submittedName>
</protein>
<reference evidence="2 3" key="1">
    <citation type="submission" date="2020-11" db="EMBL/GenBank/DDBJ databases">
        <title>Closed and high quality bacterial genomes of the OMM12 community.</title>
        <authorList>
            <person name="Marbouty M."/>
            <person name="Lamy-Besnier Q."/>
            <person name="Debarbieux L."/>
            <person name="Koszul R."/>
        </authorList>
    </citation>
    <scope>NUCLEOTIDE SEQUENCE [LARGE SCALE GENOMIC DNA]</scope>
    <source>
        <strain evidence="2 3">KB18</strain>
    </source>
</reference>
<name>A0AA92L5I2_9FIRM</name>